<accession>A0ABY2GVW3</accession>
<dbReference type="Gene3D" id="3.40.30.120">
    <property type="match status" value="1"/>
</dbReference>
<proteinExistence type="predicted"/>
<dbReference type="GeneID" id="300579897"/>
<gene>
    <name evidence="1" type="ORF">CCMA1212_008308</name>
</gene>
<dbReference type="RefSeq" id="XP_073556283.1">
    <property type="nucleotide sequence ID" value="XM_073705447.1"/>
</dbReference>
<organism evidence="1 2">
    <name type="scientific">Trichoderma ghanense</name>
    <dbReference type="NCBI Taxonomy" id="65468"/>
    <lineage>
        <taxon>Eukaryota</taxon>
        <taxon>Fungi</taxon>
        <taxon>Dikarya</taxon>
        <taxon>Ascomycota</taxon>
        <taxon>Pezizomycotina</taxon>
        <taxon>Sordariomycetes</taxon>
        <taxon>Hypocreomycetidae</taxon>
        <taxon>Hypocreales</taxon>
        <taxon>Hypocreaceae</taxon>
        <taxon>Trichoderma</taxon>
    </lineage>
</organism>
<dbReference type="EMBL" id="PPTA01000012">
    <property type="protein sequence ID" value="TFB00082.1"/>
    <property type="molecule type" value="Genomic_DNA"/>
</dbReference>
<comment type="caution">
    <text evidence="1">The sequence shown here is derived from an EMBL/GenBank/DDBJ whole genome shotgun (WGS) entry which is preliminary data.</text>
</comment>
<protein>
    <submittedName>
        <fullName evidence="1">Uncharacterized protein</fullName>
    </submittedName>
</protein>
<reference evidence="1 2" key="1">
    <citation type="submission" date="2018-01" db="EMBL/GenBank/DDBJ databases">
        <title>Genome characterization of the sugarcane-associated fungus Trichoderma ghanense CCMA-1212 and their application in lignocelulose bioconversion.</title>
        <authorList>
            <person name="Steindorff A.S."/>
            <person name="Mendes T.D."/>
            <person name="Vilela E.S.D."/>
            <person name="Rodrigues D.S."/>
            <person name="Formighieri E.F."/>
            <person name="Melo I.S."/>
            <person name="Favaro L.C.L."/>
        </authorList>
    </citation>
    <scope>NUCLEOTIDE SEQUENCE [LARGE SCALE GENOMIC DNA]</scope>
    <source>
        <strain evidence="1 2">CCMA-1212</strain>
    </source>
</reference>
<keyword evidence="2" id="KW-1185">Reference proteome</keyword>
<name>A0ABY2GVW3_9HYPO</name>
<dbReference type="Proteomes" id="UP001642720">
    <property type="component" value="Unassembled WGS sequence"/>
</dbReference>
<evidence type="ECO:0000313" key="1">
    <source>
        <dbReference type="EMBL" id="TFB00082.1"/>
    </source>
</evidence>
<evidence type="ECO:0000313" key="2">
    <source>
        <dbReference type="Proteomes" id="UP001642720"/>
    </source>
</evidence>
<sequence length="138" mass="16046">MARRASLTWFGEEYTIVDFSDEFSKAAERLSIPLKRVHLPTEKHVRDLWERNAVLIRPDDHVAWKSPLDQTKFGGDVEDILKIAAGLKGDHRERVLEGFRQKGFAGTVGNVKPDKMAMKAGFQRLERTDEQRRTRRWQ</sequence>
<dbReference type="Pfam" id="PF21274">
    <property type="entry name" value="Rng_hyd_C"/>
    <property type="match status" value="1"/>
</dbReference>